<dbReference type="InterPro" id="IPR011701">
    <property type="entry name" value="MFS"/>
</dbReference>
<organism evidence="2 3">
    <name type="scientific">Microbacterium dauci</name>
    <dbReference type="NCBI Taxonomy" id="3048008"/>
    <lineage>
        <taxon>Bacteria</taxon>
        <taxon>Bacillati</taxon>
        <taxon>Actinomycetota</taxon>
        <taxon>Actinomycetes</taxon>
        <taxon>Micrococcales</taxon>
        <taxon>Microbacteriaceae</taxon>
        <taxon>Microbacterium</taxon>
    </lineage>
</organism>
<keyword evidence="3" id="KW-1185">Reference proteome</keyword>
<dbReference type="PANTHER" id="PTHR23542:SF1">
    <property type="entry name" value="MAJOR FACILITATOR SUPERFAMILY (MFS) PROFILE DOMAIN-CONTAINING PROTEIN"/>
    <property type="match status" value="1"/>
</dbReference>
<evidence type="ECO:0000313" key="3">
    <source>
        <dbReference type="Proteomes" id="UP001321481"/>
    </source>
</evidence>
<keyword evidence="1" id="KW-0812">Transmembrane</keyword>
<evidence type="ECO:0000313" key="2">
    <source>
        <dbReference type="EMBL" id="MDJ1113195.1"/>
    </source>
</evidence>
<dbReference type="EMBL" id="JASJND010000001">
    <property type="protein sequence ID" value="MDJ1113195.1"/>
    <property type="molecule type" value="Genomic_DNA"/>
</dbReference>
<keyword evidence="1" id="KW-1133">Transmembrane helix</keyword>
<accession>A0ABT6ZAL6</accession>
<name>A0ABT6ZAL6_9MICO</name>
<dbReference type="InterPro" id="IPR036259">
    <property type="entry name" value="MFS_trans_sf"/>
</dbReference>
<feature type="transmembrane region" description="Helical" evidence="1">
    <location>
        <begin position="208"/>
        <end position="236"/>
    </location>
</feature>
<sequence>MAGYQELLRAPGVARIIAAQLTARFPSGMTSLAVLLHVEQTTGSYGAAGLVLAAASVGQAISGPVTSRWMGIWGMRRVLTLTAAVCAAAILVLAVVPLGLPGFILFGFLAGISNPPVQPAVRTIYPKIVTSRQLTPLFSLDASLQEIIWIIAPVVTTLVATQVGTVQALLLIVAILIGGCAWFILSPEVGRVRIPRSRRGFGKVLGKPVVLLGTVIGFLLIGACAAVEAGVVAAFGHDGLEAGLVLAVFAVGSLAGGLSFGHVPIGPWAMARRLAVVTVGVTAIVVSLDVWWMGASLFVAGIGIAPALAAMFAMTSASVKFSETAEAYGWMGTGQLIGAAAGSAVAGFLIDGVGPTGAFWAAAGFGVLGTLVAVVFVRGFPDLRGRDASPIPDTEPVPVIT</sequence>
<comment type="caution">
    <text evidence="2">The sequence shown here is derived from an EMBL/GenBank/DDBJ whole genome shotgun (WGS) entry which is preliminary data.</text>
</comment>
<dbReference type="SUPFAM" id="SSF103473">
    <property type="entry name" value="MFS general substrate transporter"/>
    <property type="match status" value="1"/>
</dbReference>
<feature type="transmembrane region" description="Helical" evidence="1">
    <location>
        <begin position="242"/>
        <end position="262"/>
    </location>
</feature>
<dbReference type="Proteomes" id="UP001321481">
    <property type="component" value="Unassembled WGS sequence"/>
</dbReference>
<gene>
    <name evidence="2" type="ORF">QNI14_01875</name>
</gene>
<dbReference type="RefSeq" id="WP_283714486.1">
    <property type="nucleotide sequence ID" value="NZ_JASJND010000001.1"/>
</dbReference>
<keyword evidence="1" id="KW-0472">Membrane</keyword>
<evidence type="ECO:0000256" key="1">
    <source>
        <dbReference type="SAM" id="Phobius"/>
    </source>
</evidence>
<protein>
    <submittedName>
        <fullName evidence="2">MFS transporter</fullName>
    </submittedName>
</protein>
<feature type="transmembrane region" description="Helical" evidence="1">
    <location>
        <begin position="327"/>
        <end position="350"/>
    </location>
</feature>
<feature type="transmembrane region" description="Helical" evidence="1">
    <location>
        <begin position="298"/>
        <end position="315"/>
    </location>
</feature>
<feature type="transmembrane region" description="Helical" evidence="1">
    <location>
        <begin position="78"/>
        <end position="98"/>
    </location>
</feature>
<dbReference type="Gene3D" id="1.20.1250.20">
    <property type="entry name" value="MFS general substrate transporter like domains"/>
    <property type="match status" value="1"/>
</dbReference>
<feature type="transmembrane region" description="Helical" evidence="1">
    <location>
        <begin position="356"/>
        <end position="377"/>
    </location>
</feature>
<reference evidence="2 3" key="1">
    <citation type="submission" date="2023-05" db="EMBL/GenBank/DDBJ databases">
        <title>Microbacterium dauci sp.nov., Isolated from Carrot Rhizosphere Soil.</title>
        <authorList>
            <person name="Xiao Z."/>
            <person name="Zheng J."/>
        </authorList>
    </citation>
    <scope>NUCLEOTIDE SEQUENCE [LARGE SCALE GENOMIC DNA]</scope>
    <source>
        <strain evidence="2 3">LX3-4</strain>
    </source>
</reference>
<proteinExistence type="predicted"/>
<feature type="transmembrane region" description="Helical" evidence="1">
    <location>
        <begin position="274"/>
        <end position="292"/>
    </location>
</feature>
<dbReference type="PANTHER" id="PTHR23542">
    <property type="match status" value="1"/>
</dbReference>
<feature type="transmembrane region" description="Helical" evidence="1">
    <location>
        <begin position="166"/>
        <end position="187"/>
    </location>
</feature>
<dbReference type="Pfam" id="PF07690">
    <property type="entry name" value="MFS_1"/>
    <property type="match status" value="1"/>
</dbReference>